<name>A0A645EIY0_9ZZZZ</name>
<organism evidence="2">
    <name type="scientific">bioreactor metagenome</name>
    <dbReference type="NCBI Taxonomy" id="1076179"/>
    <lineage>
        <taxon>unclassified sequences</taxon>
        <taxon>metagenomes</taxon>
        <taxon>ecological metagenomes</taxon>
    </lineage>
</organism>
<comment type="caution">
    <text evidence="2">The sequence shown here is derived from an EMBL/GenBank/DDBJ whole genome shotgun (WGS) entry which is preliminary data.</text>
</comment>
<keyword evidence="1" id="KW-0472">Membrane</keyword>
<dbReference type="EMBL" id="VSSQ01047883">
    <property type="protein sequence ID" value="MPN01911.1"/>
    <property type="molecule type" value="Genomic_DNA"/>
</dbReference>
<evidence type="ECO:0000313" key="2">
    <source>
        <dbReference type="EMBL" id="MPN01911.1"/>
    </source>
</evidence>
<keyword evidence="1" id="KW-0812">Transmembrane</keyword>
<proteinExistence type="predicted"/>
<feature type="transmembrane region" description="Helical" evidence="1">
    <location>
        <begin position="6"/>
        <end position="22"/>
    </location>
</feature>
<feature type="transmembrane region" description="Helical" evidence="1">
    <location>
        <begin position="55"/>
        <end position="78"/>
    </location>
</feature>
<gene>
    <name evidence="2" type="ORF">SDC9_149124</name>
</gene>
<feature type="transmembrane region" description="Helical" evidence="1">
    <location>
        <begin position="29"/>
        <end position="49"/>
    </location>
</feature>
<protein>
    <submittedName>
        <fullName evidence="2">Uncharacterized protein</fullName>
    </submittedName>
</protein>
<dbReference type="InterPro" id="IPR038750">
    <property type="entry name" value="YczE/YyaS-like"/>
</dbReference>
<sequence length="167" mass="18058">MTLGMSSIITGVVIGIFAVLLSEKIGLGTLANMVVVGVFIDVLMTWNPIPVNQNFWFGIPMMILGLYIIAFATYFYIGTGFGAGPRDSLMVALTRKTKLPVGLCRGTIEVITLLTGWYLGGPVGLGTVLSAFGSGICVQTTFKLMRFDITSVKHETLADTWRLLRTS</sequence>
<dbReference type="PANTHER" id="PTHR40078">
    <property type="entry name" value="INTEGRAL MEMBRANE PROTEIN-RELATED"/>
    <property type="match status" value="1"/>
</dbReference>
<evidence type="ECO:0000256" key="1">
    <source>
        <dbReference type="SAM" id="Phobius"/>
    </source>
</evidence>
<dbReference type="PANTHER" id="PTHR40078:SF1">
    <property type="entry name" value="INTEGRAL MEMBRANE PROTEIN"/>
    <property type="match status" value="1"/>
</dbReference>
<accession>A0A645EIY0</accession>
<dbReference type="AlphaFoldDB" id="A0A645EIY0"/>
<feature type="transmembrane region" description="Helical" evidence="1">
    <location>
        <begin position="125"/>
        <end position="145"/>
    </location>
</feature>
<keyword evidence="1" id="KW-1133">Transmembrane helix</keyword>
<reference evidence="2" key="1">
    <citation type="submission" date="2019-08" db="EMBL/GenBank/DDBJ databases">
        <authorList>
            <person name="Kucharzyk K."/>
            <person name="Murdoch R.W."/>
            <person name="Higgins S."/>
            <person name="Loffler F."/>
        </authorList>
    </citation>
    <scope>NUCLEOTIDE SEQUENCE</scope>
</reference>
<dbReference type="Pfam" id="PF19700">
    <property type="entry name" value="DUF6198"/>
    <property type="match status" value="1"/>
</dbReference>